<accession>A0A836BSC7</accession>
<feature type="compositionally biased region" description="Low complexity" evidence="1">
    <location>
        <begin position="814"/>
        <end position="833"/>
    </location>
</feature>
<feature type="domain" description="EF-hand" evidence="2">
    <location>
        <begin position="649"/>
        <end position="684"/>
    </location>
</feature>
<evidence type="ECO:0000313" key="4">
    <source>
        <dbReference type="Proteomes" id="UP000612055"/>
    </source>
</evidence>
<dbReference type="SUPFAM" id="SSF47473">
    <property type="entry name" value="EF-hand"/>
    <property type="match status" value="1"/>
</dbReference>
<name>A0A836BSC7_9CHLO</name>
<dbReference type="Proteomes" id="UP000612055">
    <property type="component" value="Unassembled WGS sequence"/>
</dbReference>
<feature type="compositionally biased region" description="Low complexity" evidence="1">
    <location>
        <begin position="324"/>
        <end position="339"/>
    </location>
</feature>
<gene>
    <name evidence="3" type="ORF">HYH03_014374</name>
</gene>
<feature type="compositionally biased region" description="Gly residues" evidence="1">
    <location>
        <begin position="834"/>
        <end position="846"/>
    </location>
</feature>
<feature type="region of interest" description="Disordered" evidence="1">
    <location>
        <begin position="192"/>
        <end position="228"/>
    </location>
</feature>
<proteinExistence type="predicted"/>
<feature type="compositionally biased region" description="Low complexity" evidence="1">
    <location>
        <begin position="192"/>
        <end position="208"/>
    </location>
</feature>
<sequence>MGSRQPTEFELFLQKKRLEKVDGAKVVTIVTPDGAGQSPTQSPRVPLKLPSELRASFNLPDTSGASPERPARLKGGLAARASESLRRSAPELNPRGSAISRNAIGKAAKGGLAAATKGSAVGAVAADGNSDTPTDVVYGELATAAKSLANAAQRLARGSNSDTAVATSYETLAQAAADLAASACLIRPLTSSAAAAGGDSRPRSSAASPERRMGPLPPLLRSGSHASASPSAAALRAVDPVAAASRGSAAAAPGAATASGRLVVPQLTSAAAAAAPQSPSRSAAAAAAAASPSGRAAAAAAVATPKFPGYNPLIHLVQSELPLPGTSGSGSQRPPGSSPITHQYADAPRLPSTAAASASPRHTGPGSRRSGPSPLRTSAAAAPPLPPARLAPADLARLPVLRLDPDAAAAEFSGGAAGGEVREAQRLVLREGGEAVDPLAFLSPYADVRLAEWPPPEPVYVADMEQDELDQRYNKVLAALRERLHARGPARLAAAFRDLDPGGSGSLPRAAFLQVLRSLNLGAPELVDEKIVDLMLSAVAASAGDSPAAAASPTAAAAAAPAAAATPWPRAYPDRVPYGDFVSALRYGVLPWRGYNQKLRHRVRGDPDQPFGPPLPVACAPPYGVAYNGDGMAAAHEDAAAAARASLGAKWGDLRAAFRALDGAGEGVVGWPAFREAMRRVGDRYRLGLTDEELMQVYREADPDLATGVDYEAFMAVYGGAPAAAAAAAPGMKGSGSTAVPYLLPEFFQPKTLRCGRADRPWPQNWRQEVNARGHITIRSGQEAGGSGNGNGNGNGIGNAAGNVNADGGGKGQAGSAAGAGAEKAQARGQLRQAGGGAKGGNGSGSGSVASGARPGPEGPGSGPGSGSLSGAHAGAAAVLQRLSGGAAGGR</sequence>
<feature type="compositionally biased region" description="Low complexity" evidence="1">
    <location>
        <begin position="847"/>
        <end position="856"/>
    </location>
</feature>
<dbReference type="PROSITE" id="PS50222">
    <property type="entry name" value="EF_HAND_2"/>
    <property type="match status" value="2"/>
</dbReference>
<evidence type="ECO:0000256" key="1">
    <source>
        <dbReference type="SAM" id="MobiDB-lite"/>
    </source>
</evidence>
<comment type="caution">
    <text evidence="3">The sequence shown here is derived from an EMBL/GenBank/DDBJ whole genome shotgun (WGS) entry which is preliminary data.</text>
</comment>
<dbReference type="InterPro" id="IPR011992">
    <property type="entry name" value="EF-hand-dom_pair"/>
</dbReference>
<evidence type="ECO:0000259" key="2">
    <source>
        <dbReference type="PROSITE" id="PS50222"/>
    </source>
</evidence>
<reference evidence="3" key="1">
    <citation type="journal article" date="2020" name="bioRxiv">
        <title>Comparative genomics of Chlamydomonas.</title>
        <authorList>
            <person name="Craig R.J."/>
            <person name="Hasan A.R."/>
            <person name="Ness R.W."/>
            <person name="Keightley P.D."/>
        </authorList>
    </citation>
    <scope>NUCLEOTIDE SEQUENCE</scope>
    <source>
        <strain evidence="3">CCAP 11/70</strain>
    </source>
</reference>
<dbReference type="AlphaFoldDB" id="A0A836BSC7"/>
<dbReference type="Gene3D" id="1.10.238.10">
    <property type="entry name" value="EF-hand"/>
    <property type="match status" value="1"/>
</dbReference>
<feature type="domain" description="EF-hand" evidence="2">
    <location>
        <begin position="487"/>
        <end position="522"/>
    </location>
</feature>
<organism evidence="3 4">
    <name type="scientific">Edaphochlamys debaryana</name>
    <dbReference type="NCBI Taxonomy" id="47281"/>
    <lineage>
        <taxon>Eukaryota</taxon>
        <taxon>Viridiplantae</taxon>
        <taxon>Chlorophyta</taxon>
        <taxon>core chlorophytes</taxon>
        <taxon>Chlorophyceae</taxon>
        <taxon>CS clade</taxon>
        <taxon>Chlamydomonadales</taxon>
        <taxon>Chlamydomonadales incertae sedis</taxon>
        <taxon>Edaphochlamys</taxon>
    </lineage>
</organism>
<keyword evidence="4" id="KW-1185">Reference proteome</keyword>
<feature type="region of interest" description="Disordered" evidence="1">
    <location>
        <begin position="808"/>
        <end position="875"/>
    </location>
</feature>
<dbReference type="OrthoDB" id="549568at2759"/>
<dbReference type="GO" id="GO:0005509">
    <property type="term" value="F:calcium ion binding"/>
    <property type="evidence" value="ECO:0007669"/>
    <property type="project" value="InterPro"/>
</dbReference>
<dbReference type="EMBL" id="JAEHOE010000103">
    <property type="protein sequence ID" value="KAG2487002.1"/>
    <property type="molecule type" value="Genomic_DNA"/>
</dbReference>
<dbReference type="InterPro" id="IPR002048">
    <property type="entry name" value="EF_hand_dom"/>
</dbReference>
<feature type="region of interest" description="Disordered" evidence="1">
    <location>
        <begin position="321"/>
        <end position="388"/>
    </location>
</feature>
<evidence type="ECO:0000313" key="3">
    <source>
        <dbReference type="EMBL" id="KAG2487002.1"/>
    </source>
</evidence>
<protein>
    <recommendedName>
        <fullName evidence="2">EF-hand domain-containing protein</fullName>
    </recommendedName>
</protein>
<feature type="compositionally biased region" description="Gly residues" evidence="1">
    <location>
        <begin position="859"/>
        <end position="868"/>
    </location>
</feature>
<feature type="region of interest" description="Disordered" evidence="1">
    <location>
        <begin position="31"/>
        <end position="97"/>
    </location>
</feature>